<feature type="disulfide bond" evidence="6">
    <location>
        <begin position="287"/>
        <end position="314"/>
    </location>
</feature>
<keyword evidence="2" id="KW-0732">Signal</keyword>
<dbReference type="CDD" id="cd00033">
    <property type="entry name" value="CCP"/>
    <property type="match status" value="6"/>
</dbReference>
<feature type="domain" description="Sushi" evidence="7">
    <location>
        <begin position="70"/>
        <end position="130"/>
    </location>
</feature>
<dbReference type="AlphaFoldDB" id="A0A6I8PJB0"/>
<feature type="domain" description="Sushi" evidence="7">
    <location>
        <begin position="131"/>
        <end position="194"/>
    </location>
</feature>
<feature type="domain" description="Sushi" evidence="7">
    <location>
        <begin position="195"/>
        <end position="254"/>
    </location>
</feature>
<dbReference type="SMART" id="SM00032">
    <property type="entry name" value="CCP"/>
    <property type="match status" value="6"/>
</dbReference>
<sequence length="423" mass="46462">NHFFSLGECGPPPKVKNARPTETVHTKYPIRTIIYYKCFPGFAKDPKKSNAVACLASHEWSYPEKFCIEKRCPHPGEILNGHIEIESLRAGSVIHFTCDKGHKLFGSSTSTCRTVKNESRWSDPLPLCKAIFCPPPPDVTDGKWTSTDRATFSFGTRVTYSCSDGLFLIGHETLHCSAEGDVGKWNRGAPECREVSCPSPEIPNGHKLPPAAPPYSYRDTIHISCDYGFVISGEEKVYCGANSTWVPEVPQCKRATCEIPVIPYAHAVASSSPNPPYSYADTMSINCDPGFTMVGNGNISCGLSGLWLPDLPYCRAALSATTAIRGSCEEPTRLTFAIPKPEYQGQARFDVGATVDYTCRPGYRRTPSLSPRITCLASGTWSKPPSFCQPKPCPNPEDLLNGRIEIEDIVFGSTIFFRCNNGH</sequence>
<dbReference type="GeneTree" id="ENSGT00940000161110"/>
<name>A0A6I8PJB0_ORNAN</name>
<dbReference type="InterPro" id="IPR035976">
    <property type="entry name" value="Sushi/SCR/CCP_sf"/>
</dbReference>
<reference evidence="8" key="2">
    <citation type="submission" date="2025-08" db="UniProtKB">
        <authorList>
            <consortium name="Ensembl"/>
        </authorList>
    </citation>
    <scope>IDENTIFICATION</scope>
    <source>
        <strain evidence="8">Glennie</strain>
    </source>
</reference>
<evidence type="ECO:0000256" key="2">
    <source>
        <dbReference type="ARBA" id="ARBA00022729"/>
    </source>
</evidence>
<dbReference type="FunFam" id="2.10.70.10:FF:000055">
    <property type="entry name" value="Complement decay-accelerating factor, GPI-anchored"/>
    <property type="match status" value="1"/>
</dbReference>
<comment type="caution">
    <text evidence="6">Lacks conserved residue(s) required for the propagation of feature annotation.</text>
</comment>
<evidence type="ECO:0000256" key="4">
    <source>
        <dbReference type="ARBA" id="ARBA00023157"/>
    </source>
</evidence>
<dbReference type="OMA" id="DNGMHNG"/>
<gene>
    <name evidence="8" type="primary">LOC114813132</name>
</gene>
<evidence type="ECO:0000259" key="7">
    <source>
        <dbReference type="PROSITE" id="PS50923"/>
    </source>
</evidence>
<proteinExistence type="predicted"/>
<protein>
    <recommendedName>
        <fullName evidence="7">Sushi domain-containing protein</fullName>
    </recommendedName>
</protein>
<accession>A0A6I8PJB0</accession>
<dbReference type="InParanoid" id="A0A6I8PJB0"/>
<feature type="domain" description="Sushi" evidence="7">
    <location>
        <begin position="326"/>
        <end position="390"/>
    </location>
</feature>
<dbReference type="Gene3D" id="2.10.70.10">
    <property type="entry name" value="Complement Module, domain 1"/>
    <property type="match status" value="7"/>
</dbReference>
<dbReference type="Bgee" id="ENSOANG00000003522">
    <property type="expression patterns" value="Expressed in testis and 6 other cell types or tissues"/>
</dbReference>
<evidence type="ECO:0000256" key="5">
    <source>
        <dbReference type="ARBA" id="ARBA00023180"/>
    </source>
</evidence>
<feature type="domain" description="Sushi" evidence="7">
    <location>
        <begin position="255"/>
        <end position="316"/>
    </location>
</feature>
<dbReference type="InterPro" id="IPR051277">
    <property type="entry name" value="SEZ6_CSMD_C4BPB_Regulators"/>
</dbReference>
<dbReference type="PANTHER" id="PTHR45656:SF15">
    <property type="entry name" value="SUSHI DOMAIN-CONTAINING PROTEIN"/>
    <property type="match status" value="1"/>
</dbReference>
<feature type="disulfide bond" evidence="6">
    <location>
        <begin position="133"/>
        <end position="176"/>
    </location>
</feature>
<evidence type="ECO:0000256" key="6">
    <source>
        <dbReference type="PROSITE-ProRule" id="PRU00302"/>
    </source>
</evidence>
<keyword evidence="1 6" id="KW-0768">Sushi</keyword>
<keyword evidence="9" id="KW-1185">Reference proteome</keyword>
<dbReference type="SUPFAM" id="SSF57535">
    <property type="entry name" value="Complement control module/SCR domain"/>
    <property type="match status" value="6"/>
</dbReference>
<dbReference type="PANTHER" id="PTHR45656">
    <property type="entry name" value="PROTEIN CBR-CLEC-78"/>
    <property type="match status" value="1"/>
</dbReference>
<dbReference type="Pfam" id="PF00084">
    <property type="entry name" value="Sushi"/>
    <property type="match status" value="6"/>
</dbReference>
<keyword evidence="4 6" id="KW-1015">Disulfide bond</keyword>
<evidence type="ECO:0000256" key="3">
    <source>
        <dbReference type="ARBA" id="ARBA00022737"/>
    </source>
</evidence>
<reference evidence="8" key="3">
    <citation type="submission" date="2025-09" db="UniProtKB">
        <authorList>
            <consortium name="Ensembl"/>
        </authorList>
    </citation>
    <scope>IDENTIFICATION</scope>
    <source>
        <strain evidence="8">Glennie</strain>
    </source>
</reference>
<keyword evidence="5" id="KW-0325">Glycoprotein</keyword>
<evidence type="ECO:0000256" key="1">
    <source>
        <dbReference type="ARBA" id="ARBA00022659"/>
    </source>
</evidence>
<feature type="disulfide bond" evidence="6">
    <location>
        <begin position="225"/>
        <end position="252"/>
    </location>
</feature>
<dbReference type="FunFam" id="2.10.70.10:FF:000014">
    <property type="entry name" value="Membrane cofactor protein"/>
    <property type="match status" value="1"/>
</dbReference>
<keyword evidence="3" id="KW-0677">Repeat</keyword>
<evidence type="ECO:0000313" key="9">
    <source>
        <dbReference type="Proteomes" id="UP000002279"/>
    </source>
</evidence>
<dbReference type="PROSITE" id="PS50923">
    <property type="entry name" value="SUSHI"/>
    <property type="match status" value="6"/>
</dbReference>
<reference evidence="8 9" key="1">
    <citation type="journal article" date="2008" name="Nature">
        <title>Genome analysis of the platypus reveals unique signatures of evolution.</title>
        <authorList>
            <person name="Warren W.C."/>
            <person name="Hillier L.W."/>
            <person name="Marshall Graves J.A."/>
            <person name="Birney E."/>
            <person name="Ponting C.P."/>
            <person name="Grutzner F."/>
            <person name="Belov K."/>
            <person name="Miller W."/>
            <person name="Clarke L."/>
            <person name="Chinwalla A.T."/>
            <person name="Yang S.P."/>
            <person name="Heger A."/>
            <person name="Locke D.P."/>
            <person name="Miethke P."/>
            <person name="Waters P.D."/>
            <person name="Veyrunes F."/>
            <person name="Fulton L."/>
            <person name="Fulton B."/>
            <person name="Graves T."/>
            <person name="Wallis J."/>
            <person name="Puente X.S."/>
            <person name="Lopez-Otin C."/>
            <person name="Ordonez G.R."/>
            <person name="Eichler E.E."/>
            <person name="Chen L."/>
            <person name="Cheng Z."/>
            <person name="Deakin J.E."/>
            <person name="Alsop A."/>
            <person name="Thompson K."/>
            <person name="Kirby P."/>
            <person name="Papenfuss A.T."/>
            <person name="Wakefield M.J."/>
            <person name="Olender T."/>
            <person name="Lancet D."/>
            <person name="Huttley G.A."/>
            <person name="Smit A.F."/>
            <person name="Pask A."/>
            <person name="Temple-Smith P."/>
            <person name="Batzer M.A."/>
            <person name="Walker J.A."/>
            <person name="Konkel M.K."/>
            <person name="Harris R.S."/>
            <person name="Whittington C.M."/>
            <person name="Wong E.S."/>
            <person name="Gemmell N.J."/>
            <person name="Buschiazzo E."/>
            <person name="Vargas Jentzsch I.M."/>
            <person name="Merkel A."/>
            <person name="Schmitz J."/>
            <person name="Zemann A."/>
            <person name="Churakov G."/>
            <person name="Kriegs J.O."/>
            <person name="Brosius J."/>
            <person name="Murchison E.P."/>
            <person name="Sachidanandam R."/>
            <person name="Smith C."/>
            <person name="Hannon G.J."/>
            <person name="Tsend-Ayush E."/>
            <person name="McMillan D."/>
            <person name="Attenborough R."/>
            <person name="Rens W."/>
            <person name="Ferguson-Smith M."/>
            <person name="Lefevre C.M."/>
            <person name="Sharp J.A."/>
            <person name="Nicholas K.R."/>
            <person name="Ray D.A."/>
            <person name="Kube M."/>
            <person name="Reinhardt R."/>
            <person name="Pringle T.H."/>
            <person name="Taylor J."/>
            <person name="Jones R.C."/>
            <person name="Nixon B."/>
            <person name="Dacheux J.L."/>
            <person name="Niwa H."/>
            <person name="Sekita Y."/>
            <person name="Huang X."/>
            <person name="Stark A."/>
            <person name="Kheradpour P."/>
            <person name="Kellis M."/>
            <person name="Flicek P."/>
            <person name="Chen Y."/>
            <person name="Webber C."/>
            <person name="Hardison R."/>
            <person name="Nelson J."/>
            <person name="Hallsworth-Pepin K."/>
            <person name="Delehaunty K."/>
            <person name="Markovic C."/>
            <person name="Minx P."/>
            <person name="Feng Y."/>
            <person name="Kremitzki C."/>
            <person name="Mitreva M."/>
            <person name="Glasscock J."/>
            <person name="Wylie T."/>
            <person name="Wohldmann P."/>
            <person name="Thiru P."/>
            <person name="Nhan M.N."/>
            <person name="Pohl C.S."/>
            <person name="Smith S.M."/>
            <person name="Hou S."/>
            <person name="Nefedov M."/>
            <person name="de Jong P.J."/>
            <person name="Renfree M.B."/>
            <person name="Mardis E.R."/>
            <person name="Wilson R.K."/>
        </authorList>
    </citation>
    <scope>NUCLEOTIDE SEQUENCE [LARGE SCALE GENOMIC DNA]</scope>
    <source>
        <strain evidence="8 9">Glennie</strain>
    </source>
</reference>
<dbReference type="Proteomes" id="UP000002279">
    <property type="component" value="Chromosome 7"/>
</dbReference>
<dbReference type="InterPro" id="IPR000436">
    <property type="entry name" value="Sushi_SCR_CCP_dom"/>
</dbReference>
<organism evidence="8 9">
    <name type="scientific">Ornithorhynchus anatinus</name>
    <name type="common">Duckbill platypus</name>
    <dbReference type="NCBI Taxonomy" id="9258"/>
    <lineage>
        <taxon>Eukaryota</taxon>
        <taxon>Metazoa</taxon>
        <taxon>Chordata</taxon>
        <taxon>Craniata</taxon>
        <taxon>Vertebrata</taxon>
        <taxon>Euteleostomi</taxon>
        <taxon>Mammalia</taxon>
        <taxon>Monotremata</taxon>
        <taxon>Ornithorhynchidae</taxon>
        <taxon>Ornithorhynchus</taxon>
    </lineage>
</organism>
<feature type="domain" description="Sushi" evidence="7">
    <location>
        <begin position="7"/>
        <end position="69"/>
    </location>
</feature>
<dbReference type="Ensembl" id="ENSOANT00000057803.1">
    <property type="protein sequence ID" value="ENSOANP00000054183.1"/>
    <property type="gene ID" value="ENSOANG00000003522.2"/>
</dbReference>
<evidence type="ECO:0000313" key="8">
    <source>
        <dbReference type="Ensembl" id="ENSOANP00000054183.1"/>
    </source>
</evidence>